<reference evidence="2 3" key="1">
    <citation type="submission" date="2023-12" db="EMBL/GenBank/DDBJ databases">
        <title>N/s.</title>
        <authorList>
            <person name="Dale J."/>
        </authorList>
    </citation>
    <scope>NUCLEOTIDE SEQUENCE [LARGE SCALE GENOMIC DNA]</scope>
    <source>
        <strain evidence="2 3">2023EL-01226</strain>
    </source>
</reference>
<dbReference type="SUPFAM" id="SSF52540">
    <property type="entry name" value="P-loop containing nucleoside triphosphate hydrolases"/>
    <property type="match status" value="1"/>
</dbReference>
<evidence type="ECO:0000259" key="1">
    <source>
        <dbReference type="Pfam" id="PF07693"/>
    </source>
</evidence>
<feature type="domain" description="KAP NTPase" evidence="1">
    <location>
        <begin position="21"/>
        <end position="302"/>
    </location>
</feature>
<evidence type="ECO:0000313" key="2">
    <source>
        <dbReference type="EMBL" id="MDZ7469306.1"/>
    </source>
</evidence>
<evidence type="ECO:0000313" key="3">
    <source>
        <dbReference type="Proteomes" id="UP001293169"/>
    </source>
</evidence>
<organism evidence="2 3">
    <name type="scientific">Raoultella planticola</name>
    <name type="common">Klebsiella planticola</name>
    <dbReference type="NCBI Taxonomy" id="575"/>
    <lineage>
        <taxon>Bacteria</taxon>
        <taxon>Pseudomonadati</taxon>
        <taxon>Pseudomonadota</taxon>
        <taxon>Gammaproteobacteria</taxon>
        <taxon>Enterobacterales</taxon>
        <taxon>Enterobacteriaceae</taxon>
        <taxon>Klebsiella/Raoultella group</taxon>
        <taxon>Raoultella</taxon>
    </lineage>
</organism>
<dbReference type="Gene3D" id="3.40.50.300">
    <property type="entry name" value="P-loop containing nucleotide triphosphate hydrolases"/>
    <property type="match status" value="1"/>
</dbReference>
<proteinExistence type="predicted"/>
<dbReference type="Pfam" id="PF07693">
    <property type="entry name" value="KAP_NTPase"/>
    <property type="match status" value="1"/>
</dbReference>
<protein>
    <submittedName>
        <fullName evidence="2">P-loop NTPase fold protein</fullName>
    </submittedName>
</protein>
<dbReference type="EMBL" id="JAXUDK010000030">
    <property type="protein sequence ID" value="MDZ7469306.1"/>
    <property type="molecule type" value="Genomic_DNA"/>
</dbReference>
<dbReference type="PANTHER" id="PTHR22674">
    <property type="entry name" value="NTPASE, KAP FAMILY P-LOOP DOMAIN-CONTAINING 1"/>
    <property type="match status" value="1"/>
</dbReference>
<dbReference type="PANTHER" id="PTHR22674:SF6">
    <property type="entry name" value="NTPASE KAP FAMILY P-LOOP DOMAIN-CONTAINING PROTEIN 1"/>
    <property type="match status" value="1"/>
</dbReference>
<gene>
    <name evidence="2" type="ORF">U5E74_27295</name>
</gene>
<dbReference type="RefSeq" id="WP_133960016.1">
    <property type="nucleotide sequence ID" value="NZ_JAUBKU010000101.1"/>
</dbReference>
<sequence>MIALSSDRPGVDPKDDLFGHAPFAQSLANSISNYHGSDGMVMALYGPWGAGKSTVLSYVRCYLEQLPEQSQPIIVPFNPWWFSGQEHLARAFLGQFQAVLPTKNDKFKKLGNLIGEFAESVGGLIDLSGQTFGAASGVGKLLGRFFSKQPKDVPALKAEISNILRDAGKRILIVVDDIDRLTPDETRQLFTVIKGLADFPNVVYLLAFDRDVAAQAIEQQGGLPGSRYLEKIIQVPFELPPIDRTALRAALFQRLGEVLGDVPDGLFDHDYWSNVFNDGIDNLITVPRDVVRFTNTLSVTYPAVRGEVNAVDFIALEALRVFLPNLYDVIRRNPDKFAGSSDLEYGHERAANEAFRDRWMIDIPEPLKESSQALIERIFPKTNRSLYGREWLADWRRSLQACHPEIFPTYFRLSILPGAIRRDEILMLLTLAEDPPALAETFIQATSIFRPDGSSKVRALLERLLDHVDADISEAHIPVFISVLLDIGDDLVLSSDERGSFDFGNESRIGRIIYRLLQRVPEEQRLSLMRTAFEKGQGIYVQRYLVVALSGMKDDKVIFDIDSLGELKVLWIQRLRHLAFGGGDLLLKHTKLAEILRVWREWGDEAEVRGWCKQATATDEGLLNFIPSFCRHSKSQVIGDSAIKIQPRLNPEWLEPYLNTAECAQRFSYLIQAEQVPENALEAVSQYLQEFGMLREGRNPDDVDAFDDRK</sequence>
<comment type="caution">
    <text evidence="2">The sequence shown here is derived from an EMBL/GenBank/DDBJ whole genome shotgun (WGS) entry which is preliminary data.</text>
</comment>
<name>A0ABU5MB29_RAOPL</name>
<dbReference type="InterPro" id="IPR011646">
    <property type="entry name" value="KAP_P-loop"/>
</dbReference>
<dbReference type="InterPro" id="IPR052754">
    <property type="entry name" value="NTPase_KAP_P-loop"/>
</dbReference>
<dbReference type="InterPro" id="IPR027417">
    <property type="entry name" value="P-loop_NTPase"/>
</dbReference>
<keyword evidence="3" id="KW-1185">Reference proteome</keyword>
<accession>A0ABU5MB29</accession>
<dbReference type="Proteomes" id="UP001293169">
    <property type="component" value="Unassembled WGS sequence"/>
</dbReference>